<evidence type="ECO:0000313" key="1">
    <source>
        <dbReference type="EMBL" id="KFE71932.1"/>
    </source>
</evidence>
<gene>
    <name evidence="1" type="ORF">DB31_0193</name>
</gene>
<keyword evidence="2" id="KW-1185">Reference proteome</keyword>
<protein>
    <submittedName>
        <fullName evidence="1">Uncharacterized protein</fullName>
    </submittedName>
</protein>
<organism evidence="1 2">
    <name type="scientific">Hyalangium minutum</name>
    <dbReference type="NCBI Taxonomy" id="394096"/>
    <lineage>
        <taxon>Bacteria</taxon>
        <taxon>Pseudomonadati</taxon>
        <taxon>Myxococcota</taxon>
        <taxon>Myxococcia</taxon>
        <taxon>Myxococcales</taxon>
        <taxon>Cystobacterineae</taxon>
        <taxon>Archangiaceae</taxon>
        <taxon>Hyalangium</taxon>
    </lineage>
</organism>
<sequence>MDDEVVRWLEENVAATPEQFMRKLRDIYSRKEMLERFPHGF</sequence>
<dbReference type="RefSeq" id="WP_276203598.1">
    <property type="nucleotide sequence ID" value="NZ_JMCB01000001.1"/>
</dbReference>
<name>A0A085WW69_9BACT</name>
<comment type="caution">
    <text evidence="1">The sequence shown here is derived from an EMBL/GenBank/DDBJ whole genome shotgun (WGS) entry which is preliminary data.</text>
</comment>
<dbReference type="EMBL" id="JMCB01000001">
    <property type="protein sequence ID" value="KFE71932.1"/>
    <property type="molecule type" value="Genomic_DNA"/>
</dbReference>
<dbReference type="Proteomes" id="UP000028725">
    <property type="component" value="Unassembled WGS sequence"/>
</dbReference>
<proteinExistence type="predicted"/>
<accession>A0A085WW69</accession>
<evidence type="ECO:0000313" key="2">
    <source>
        <dbReference type="Proteomes" id="UP000028725"/>
    </source>
</evidence>
<dbReference type="AlphaFoldDB" id="A0A085WW69"/>
<dbReference type="STRING" id="394096.DB31_0193"/>
<reference evidence="1 2" key="1">
    <citation type="submission" date="2014-04" db="EMBL/GenBank/DDBJ databases">
        <title>Genome assembly of Hyalangium minutum DSM 14724.</title>
        <authorList>
            <person name="Sharma G."/>
            <person name="Subramanian S."/>
        </authorList>
    </citation>
    <scope>NUCLEOTIDE SEQUENCE [LARGE SCALE GENOMIC DNA]</scope>
    <source>
        <strain evidence="1 2">DSM 14724</strain>
    </source>
</reference>